<accession>A0A9E6ZVD7</accession>
<feature type="transmembrane region" description="Helical" evidence="1">
    <location>
        <begin position="90"/>
        <end position="119"/>
    </location>
</feature>
<keyword evidence="1" id="KW-1133">Transmembrane helix</keyword>
<dbReference type="EMBL" id="CP083239">
    <property type="protein sequence ID" value="UOK71116.1"/>
    <property type="molecule type" value="Genomic_DNA"/>
</dbReference>
<protein>
    <submittedName>
        <fullName evidence="2">Uncharacterized protein</fullName>
    </submittedName>
</protein>
<evidence type="ECO:0000313" key="2">
    <source>
        <dbReference type="EMBL" id="UOK71116.1"/>
    </source>
</evidence>
<dbReference type="Proteomes" id="UP000831684">
    <property type="component" value="Chromosome"/>
</dbReference>
<dbReference type="RefSeq" id="WP_244377974.1">
    <property type="nucleotide sequence ID" value="NZ_CP083239.1"/>
</dbReference>
<evidence type="ECO:0000313" key="3">
    <source>
        <dbReference type="Proteomes" id="UP000831684"/>
    </source>
</evidence>
<reference evidence="2" key="1">
    <citation type="submission" date="2021-09" db="EMBL/GenBank/DDBJ databases">
        <title>Network and meta-omics reveal the key degrader and cooperation patterns in an efficient 1,4-dioxane-degrading microbial community.</title>
        <authorList>
            <person name="Dai C."/>
        </authorList>
    </citation>
    <scope>NUCLEOTIDE SEQUENCE</scope>
    <source>
        <strain evidence="2">ZM13</strain>
    </source>
</reference>
<proteinExistence type="predicted"/>
<sequence length="153" mass="16337">MYYVLVAVTMVVAPLMSIAAEYPNITGLGAFIVIATKWFAFWAVGVRLLLAGLSQILKPGFTLKGILGVDAPAAHVVVQELGFANVSLGLAGLLSILFSIWALPVAFIGGLFLGLAGINHLMRPHRTMHENVAMVTDLWAAAILLAVFLFSLF</sequence>
<feature type="transmembrane region" description="Helical" evidence="1">
    <location>
        <begin position="131"/>
        <end position="152"/>
    </location>
</feature>
<organism evidence="2 3">
    <name type="scientific">Ancylobacter polymorphus</name>
    <dbReference type="NCBI Taxonomy" id="223390"/>
    <lineage>
        <taxon>Bacteria</taxon>
        <taxon>Pseudomonadati</taxon>
        <taxon>Pseudomonadota</taxon>
        <taxon>Alphaproteobacteria</taxon>
        <taxon>Hyphomicrobiales</taxon>
        <taxon>Xanthobacteraceae</taxon>
        <taxon>Ancylobacter</taxon>
    </lineage>
</organism>
<gene>
    <name evidence="2" type="ORF">K9D25_20845</name>
</gene>
<keyword evidence="1" id="KW-0812">Transmembrane</keyword>
<evidence type="ECO:0000256" key="1">
    <source>
        <dbReference type="SAM" id="Phobius"/>
    </source>
</evidence>
<feature type="transmembrane region" description="Helical" evidence="1">
    <location>
        <begin position="29"/>
        <end position="49"/>
    </location>
</feature>
<keyword evidence="1" id="KW-0472">Membrane</keyword>
<name>A0A9E6ZVD7_9HYPH</name>
<dbReference type="KEGG" id="apol:K9D25_20845"/>
<dbReference type="AlphaFoldDB" id="A0A9E6ZVD7"/>